<reference evidence="3" key="1">
    <citation type="submission" date="2021-07" db="EMBL/GenBank/DDBJ databases">
        <title>Elsinoe batatas strain:CRI-CJ2 Genome sequencing and assembly.</title>
        <authorList>
            <person name="Huang L."/>
        </authorList>
    </citation>
    <scope>NUCLEOTIDE SEQUENCE</scope>
    <source>
        <strain evidence="3">CRI-CJ2</strain>
    </source>
</reference>
<dbReference type="CDD" id="cd01830">
    <property type="entry name" value="XynE_like"/>
    <property type="match status" value="1"/>
</dbReference>
<dbReference type="EMBL" id="JAESVG020000001">
    <property type="protein sequence ID" value="KAG8631080.1"/>
    <property type="molecule type" value="Genomic_DNA"/>
</dbReference>
<dbReference type="Proteomes" id="UP000809789">
    <property type="component" value="Unassembled WGS sequence"/>
</dbReference>
<dbReference type="PANTHER" id="PTHR43784">
    <property type="entry name" value="GDSL-LIKE LIPASE/ACYLHYDROLASE, PUTATIVE (AFU_ORTHOLOGUE AFUA_2G00820)-RELATED"/>
    <property type="match status" value="1"/>
</dbReference>
<evidence type="ECO:0000313" key="3">
    <source>
        <dbReference type="EMBL" id="KAG8631080.1"/>
    </source>
</evidence>
<gene>
    <name evidence="3" type="ORF">KVT40_000220</name>
</gene>
<dbReference type="PANTHER" id="PTHR43784:SF3">
    <property type="entry name" value="GDSL FAMILY LIPASE"/>
    <property type="match status" value="1"/>
</dbReference>
<evidence type="ECO:0000256" key="1">
    <source>
        <dbReference type="SAM" id="SignalP"/>
    </source>
</evidence>
<feature type="chain" id="PRO_5035483189" description="SGNH hydrolase-type esterase domain-containing protein" evidence="1">
    <location>
        <begin position="22"/>
        <end position="461"/>
    </location>
</feature>
<keyword evidence="1" id="KW-0732">Signal</keyword>
<dbReference type="InterPro" id="IPR036514">
    <property type="entry name" value="SGNH_hydro_sf"/>
</dbReference>
<dbReference type="OrthoDB" id="10071171at2759"/>
<feature type="domain" description="SGNH hydrolase-type esterase" evidence="2">
    <location>
        <begin position="237"/>
        <end position="437"/>
    </location>
</feature>
<evidence type="ECO:0000259" key="2">
    <source>
        <dbReference type="Pfam" id="PF13472"/>
    </source>
</evidence>
<dbReference type="InterPro" id="IPR053140">
    <property type="entry name" value="GDSL_Rv0518-like"/>
</dbReference>
<protein>
    <recommendedName>
        <fullName evidence="2">SGNH hydrolase-type esterase domain-containing protein</fullName>
    </recommendedName>
</protein>
<dbReference type="AlphaFoldDB" id="A0A8K0PG84"/>
<dbReference type="InterPro" id="IPR013830">
    <property type="entry name" value="SGNH_hydro"/>
</dbReference>
<dbReference type="Pfam" id="PF13472">
    <property type="entry name" value="Lipase_GDSL_2"/>
    <property type="match status" value="1"/>
</dbReference>
<sequence>MAYTSLTFRTVWLLLISLALARYTHIPNDDQRWVAVWTSMPQLTEPANLPSGTFNATPKFKDTTLRQTIKLDLPALSSNISTRKIRLRISNAFGTTPLDITAASVARPLGNRAGVAVIEEQTAQPLTFNSGSNNIHISPGALGVSDALDFDFSGIDTYVGNGTVQSGSIITISLYLQNGQQGEAITSHPGSRTTSYLVNGNQVGQNNLTGQVQPQVHWYFISAVESLETPSAGALMVVGDSITDGRGSVPDANNRWPDWLFSRMQRSNHSVARRVAIGNQAAGGNCALSACLGPSAVSRIDRDVLAQPGVSYAMLFIGVNDIGGASADVQTQTQVADALIAGYRQIITRIQSLGLPVFGATITPFGALNPSVQPYSDPAGIREQARAKVNDWIRNSGAFDAVVDFDAAVRDPTNTTILRSDYDSGDFLHLNPAGYAAMADAFPLGLFQQFAKGRRIITAKR</sequence>
<proteinExistence type="predicted"/>
<evidence type="ECO:0000313" key="4">
    <source>
        <dbReference type="Proteomes" id="UP000809789"/>
    </source>
</evidence>
<dbReference type="SUPFAM" id="SSF52266">
    <property type="entry name" value="SGNH hydrolase"/>
    <property type="match status" value="1"/>
</dbReference>
<comment type="caution">
    <text evidence="3">The sequence shown here is derived from an EMBL/GenBank/DDBJ whole genome shotgun (WGS) entry which is preliminary data.</text>
</comment>
<feature type="signal peptide" evidence="1">
    <location>
        <begin position="1"/>
        <end position="21"/>
    </location>
</feature>
<dbReference type="Gene3D" id="3.40.50.1110">
    <property type="entry name" value="SGNH hydrolase"/>
    <property type="match status" value="1"/>
</dbReference>
<keyword evidence="4" id="KW-1185">Reference proteome</keyword>
<name>A0A8K0PG84_9PEZI</name>
<organism evidence="3 4">
    <name type="scientific">Elsinoe batatas</name>
    <dbReference type="NCBI Taxonomy" id="2601811"/>
    <lineage>
        <taxon>Eukaryota</taxon>
        <taxon>Fungi</taxon>
        <taxon>Dikarya</taxon>
        <taxon>Ascomycota</taxon>
        <taxon>Pezizomycotina</taxon>
        <taxon>Dothideomycetes</taxon>
        <taxon>Dothideomycetidae</taxon>
        <taxon>Myriangiales</taxon>
        <taxon>Elsinoaceae</taxon>
        <taxon>Elsinoe</taxon>
    </lineage>
</organism>
<accession>A0A8K0PG84</accession>